<dbReference type="InterPro" id="IPR003959">
    <property type="entry name" value="ATPase_AAA_core"/>
</dbReference>
<dbReference type="EMBL" id="JANPWZ010002459">
    <property type="protein sequence ID" value="KAJ3558565.1"/>
    <property type="molecule type" value="Genomic_DNA"/>
</dbReference>
<dbReference type="GO" id="GO:0016887">
    <property type="term" value="F:ATP hydrolysis activity"/>
    <property type="evidence" value="ECO:0007669"/>
    <property type="project" value="InterPro"/>
</dbReference>
<feature type="compositionally biased region" description="Acidic residues" evidence="1">
    <location>
        <begin position="487"/>
        <end position="500"/>
    </location>
</feature>
<dbReference type="InterPro" id="IPR003593">
    <property type="entry name" value="AAA+_ATPase"/>
</dbReference>
<evidence type="ECO:0000313" key="3">
    <source>
        <dbReference type="EMBL" id="KAJ3558565.1"/>
    </source>
</evidence>
<feature type="region of interest" description="Disordered" evidence="1">
    <location>
        <begin position="473"/>
        <end position="500"/>
    </location>
</feature>
<dbReference type="PANTHER" id="PTHR23389">
    <property type="entry name" value="CHROMOSOME TRANSMISSION FIDELITY FACTOR 18"/>
    <property type="match status" value="1"/>
</dbReference>
<sequence>MSDAGDGADVQFKKLHPFFSAPTTVSSKTDNAVTPPTPDPSCSPASDESRNDPAENRDHDRQQCDPSERKRKRRKTDPSSGPSETGSSKVLRTKRQARVSAGPSIAMHFGQENAKGRPADGEETLHDEQQAPPLSCVTNPITALVSNHCAETECDFARDKENRQIPVSAARQKSPKLLKLNPITGTIGPPPAPKLQTPAATSASGKKRGRKPKSLVITMPYGTDAASRQHIGQQINAVLLGTSRIPPPPSTNQTPHVPSSNLGNGDVKAVTALPKKPAHPFFQAKTKTASSAQDDNQKAAKPNKPSKRQSSDSIGGAEPKLALGSSRERKAKGQEININQHESILYESASRLSIRQIANDLKLSDDKNFRPIAPQVRVPIKHFESGRKLQAQVFEELRTLHNGGGFTREHPAILNAYNSIENTLSAFDKATCESVAWAQKYAPTSAQCVLQPGREAELLRDWLQSLKVQAVDTGASENVPKPKNVDEESNEMDEISESEPQDLVHRAKKTVVRSGDGGDRGSKPGARLANTVLLSGPHGCGKTATVYAMAKELDFEVFEINPGARRSGKDILERVGDMTRNHLVRHHQKDDQRDAMPDDEDAKDPKSGKQGMMTSFFKPHSQPVKEANKTLETPLNALQENKPSRDQKQSLILLEEVDILYEEDKQFWTTVISMIAQSKRPFIMTCNNESLVPLHNLKLHGIFRLCSPPIDLAVDMLLLIAANEGHILGRRAVETLYESRGYDLRAAITELNYWCQIGVGDLRGGFDWFYPRWPKGSDIDEEGQTIRVISEDTYHAVMHGNIGVWISLIIMRLKMSHAGLTKLRIKRLLELRA</sequence>
<organism evidence="3 4">
    <name type="scientific">Xylaria arbuscula</name>
    <dbReference type="NCBI Taxonomy" id="114810"/>
    <lineage>
        <taxon>Eukaryota</taxon>
        <taxon>Fungi</taxon>
        <taxon>Dikarya</taxon>
        <taxon>Ascomycota</taxon>
        <taxon>Pezizomycotina</taxon>
        <taxon>Sordariomycetes</taxon>
        <taxon>Xylariomycetidae</taxon>
        <taxon>Xylariales</taxon>
        <taxon>Xylariaceae</taxon>
        <taxon>Xylaria</taxon>
    </lineage>
</organism>
<comment type="caution">
    <text evidence="3">The sequence shown here is derived from an EMBL/GenBank/DDBJ whole genome shotgun (WGS) entry which is preliminary data.</text>
</comment>
<dbReference type="Pfam" id="PF00004">
    <property type="entry name" value="AAA"/>
    <property type="match status" value="1"/>
</dbReference>
<feature type="region of interest" description="Disordered" evidence="1">
    <location>
        <begin position="285"/>
        <end position="335"/>
    </location>
</feature>
<dbReference type="PANTHER" id="PTHR23389:SF21">
    <property type="entry name" value="ATPASE FAMILY AAA DOMAIN-CONTAINING PROTEIN 5"/>
    <property type="match status" value="1"/>
</dbReference>
<dbReference type="InterPro" id="IPR027417">
    <property type="entry name" value="P-loop_NTPase"/>
</dbReference>
<feature type="compositionally biased region" description="Basic and acidic residues" evidence="1">
    <location>
        <begin position="114"/>
        <end position="129"/>
    </location>
</feature>
<name>A0A9W8THG9_9PEZI</name>
<gene>
    <name evidence="3" type="ORF">NPX13_g9680</name>
</gene>
<reference evidence="3" key="1">
    <citation type="submission" date="2022-07" db="EMBL/GenBank/DDBJ databases">
        <title>Genome Sequence of Xylaria arbuscula.</title>
        <authorList>
            <person name="Buettner E."/>
        </authorList>
    </citation>
    <scope>NUCLEOTIDE SEQUENCE</scope>
    <source>
        <strain evidence="3">VT107</strain>
    </source>
</reference>
<feature type="region of interest" description="Disordered" evidence="1">
    <location>
        <begin position="1"/>
        <end position="134"/>
    </location>
</feature>
<protein>
    <recommendedName>
        <fullName evidence="2">AAA+ ATPase domain-containing protein</fullName>
    </recommendedName>
</protein>
<feature type="compositionally biased region" description="Polar residues" evidence="1">
    <location>
        <begin position="78"/>
        <end position="90"/>
    </location>
</feature>
<feature type="domain" description="AAA+ ATPase" evidence="2">
    <location>
        <begin position="528"/>
        <end position="711"/>
    </location>
</feature>
<dbReference type="GO" id="GO:0003677">
    <property type="term" value="F:DNA binding"/>
    <property type="evidence" value="ECO:0007669"/>
    <property type="project" value="TreeGrafter"/>
</dbReference>
<proteinExistence type="predicted"/>
<evidence type="ECO:0000256" key="1">
    <source>
        <dbReference type="SAM" id="MobiDB-lite"/>
    </source>
</evidence>
<feature type="compositionally biased region" description="Polar residues" evidence="1">
    <location>
        <begin position="251"/>
        <end position="263"/>
    </location>
</feature>
<feature type="region of interest" description="Disordered" evidence="1">
    <location>
        <begin position="241"/>
        <end position="267"/>
    </location>
</feature>
<dbReference type="SMART" id="SM00382">
    <property type="entry name" value="AAA"/>
    <property type="match status" value="1"/>
</dbReference>
<dbReference type="SUPFAM" id="SSF52540">
    <property type="entry name" value="P-loop containing nucleoside triphosphate hydrolases"/>
    <property type="match status" value="1"/>
</dbReference>
<feature type="compositionally biased region" description="Polar residues" evidence="1">
    <location>
        <begin position="285"/>
        <end position="294"/>
    </location>
</feature>
<dbReference type="AlphaFoldDB" id="A0A9W8THG9"/>
<dbReference type="VEuPathDB" id="FungiDB:F4678DRAFT_225800"/>
<evidence type="ECO:0000259" key="2">
    <source>
        <dbReference type="SMART" id="SM00382"/>
    </source>
</evidence>
<evidence type="ECO:0000313" key="4">
    <source>
        <dbReference type="Proteomes" id="UP001148614"/>
    </source>
</evidence>
<dbReference type="GO" id="GO:0005634">
    <property type="term" value="C:nucleus"/>
    <property type="evidence" value="ECO:0007669"/>
    <property type="project" value="TreeGrafter"/>
</dbReference>
<accession>A0A9W8THG9</accession>
<feature type="region of interest" description="Disordered" evidence="1">
    <location>
        <begin position="580"/>
        <end position="623"/>
    </location>
</feature>
<feature type="region of interest" description="Disordered" evidence="1">
    <location>
        <begin position="185"/>
        <end position="214"/>
    </location>
</feature>
<feature type="compositionally biased region" description="Polar residues" evidence="1">
    <location>
        <begin position="21"/>
        <end position="34"/>
    </location>
</feature>
<keyword evidence="4" id="KW-1185">Reference proteome</keyword>
<feature type="compositionally biased region" description="Basic and acidic residues" evidence="1">
    <location>
        <begin position="47"/>
        <end position="68"/>
    </location>
</feature>
<dbReference type="GO" id="GO:0005524">
    <property type="term" value="F:ATP binding"/>
    <property type="evidence" value="ECO:0007669"/>
    <property type="project" value="InterPro"/>
</dbReference>
<dbReference type="Gene3D" id="3.40.50.300">
    <property type="entry name" value="P-loop containing nucleotide triphosphate hydrolases"/>
    <property type="match status" value="1"/>
</dbReference>
<dbReference type="Proteomes" id="UP001148614">
    <property type="component" value="Unassembled WGS sequence"/>
</dbReference>